<dbReference type="EMBL" id="AYZQ01000004">
    <property type="protein sequence ID" value="KRM71541.1"/>
    <property type="molecule type" value="Genomic_DNA"/>
</dbReference>
<evidence type="ECO:0000313" key="5">
    <source>
        <dbReference type="Proteomes" id="UP000051672"/>
    </source>
</evidence>
<dbReference type="Pfam" id="PF00571">
    <property type="entry name" value="CBS"/>
    <property type="match status" value="1"/>
</dbReference>
<proteinExistence type="predicted"/>
<dbReference type="RefSeq" id="WP_057894927.1">
    <property type="nucleotide sequence ID" value="NZ_AYZQ01000004.1"/>
</dbReference>
<keyword evidence="5" id="KW-1185">Reference proteome</keyword>
<dbReference type="Gene3D" id="1.10.10.10">
    <property type="entry name" value="Winged helix-like DNA-binding domain superfamily/Winged helix DNA-binding domain"/>
    <property type="match status" value="1"/>
</dbReference>
<dbReference type="Gene3D" id="3.40.1390.20">
    <property type="entry name" value="HprK N-terminal domain-like"/>
    <property type="match status" value="1"/>
</dbReference>
<gene>
    <name evidence="4" type="ORF">FC34_GL001656</name>
</gene>
<keyword evidence="1 2" id="KW-0129">CBS domain</keyword>
<dbReference type="InterPro" id="IPR036390">
    <property type="entry name" value="WH_DNA-bd_sf"/>
</dbReference>
<dbReference type="Proteomes" id="UP000051672">
    <property type="component" value="Unassembled WGS sequence"/>
</dbReference>
<dbReference type="PANTHER" id="PTHR43080:SF2">
    <property type="entry name" value="CBS DOMAIN-CONTAINING PROTEIN"/>
    <property type="match status" value="1"/>
</dbReference>
<feature type="domain" description="CBS" evidence="3">
    <location>
        <begin position="255"/>
        <end position="313"/>
    </location>
</feature>
<dbReference type="InterPro" id="IPR051257">
    <property type="entry name" value="Diverse_CBS-Domain"/>
</dbReference>
<evidence type="ECO:0000256" key="2">
    <source>
        <dbReference type="PROSITE-ProRule" id="PRU00703"/>
    </source>
</evidence>
<evidence type="ECO:0000259" key="3">
    <source>
        <dbReference type="PROSITE" id="PS51371"/>
    </source>
</evidence>
<dbReference type="STRING" id="1423727.FC34_GL001656"/>
<dbReference type="Pfam" id="PF07085">
    <property type="entry name" value="DRTGG"/>
    <property type="match status" value="1"/>
</dbReference>
<protein>
    <submittedName>
        <fullName evidence="4">Thioesterase family protein</fullName>
    </submittedName>
</protein>
<reference evidence="4 5" key="1">
    <citation type="journal article" date="2015" name="Genome Announc.">
        <title>Expanding the biotechnology potential of lactobacilli through comparative genomics of 213 strains and associated genera.</title>
        <authorList>
            <person name="Sun Z."/>
            <person name="Harris H.M."/>
            <person name="McCann A."/>
            <person name="Guo C."/>
            <person name="Argimon S."/>
            <person name="Zhang W."/>
            <person name="Yang X."/>
            <person name="Jeffery I.B."/>
            <person name="Cooney J.C."/>
            <person name="Kagawa T.F."/>
            <person name="Liu W."/>
            <person name="Song Y."/>
            <person name="Salvetti E."/>
            <person name="Wrobel A."/>
            <person name="Rasinkangas P."/>
            <person name="Parkhill J."/>
            <person name="Rea M.C."/>
            <person name="O'Sullivan O."/>
            <person name="Ritari J."/>
            <person name="Douillard F.P."/>
            <person name="Paul Ross R."/>
            <person name="Yang R."/>
            <person name="Briner A.E."/>
            <person name="Felis G.E."/>
            <person name="de Vos W.M."/>
            <person name="Barrangou R."/>
            <person name="Klaenhammer T.R."/>
            <person name="Caufield P.W."/>
            <person name="Cui Y."/>
            <person name="Zhang H."/>
            <person name="O'Toole P.W."/>
        </authorList>
    </citation>
    <scope>NUCLEOTIDE SEQUENCE [LARGE SCALE GENOMIC DNA]</scope>
    <source>
        <strain evidence="4 5">DSM 23927</strain>
    </source>
</reference>
<comment type="caution">
    <text evidence="4">The sequence shown here is derived from an EMBL/GenBank/DDBJ whole genome shotgun (WGS) entry which is preliminary data.</text>
</comment>
<dbReference type="InterPro" id="IPR010766">
    <property type="entry name" value="DRTGG"/>
</dbReference>
<dbReference type="OrthoDB" id="1790451at2"/>
<dbReference type="PROSITE" id="PS51371">
    <property type="entry name" value="CBS"/>
    <property type="match status" value="1"/>
</dbReference>
<dbReference type="PANTHER" id="PTHR43080">
    <property type="entry name" value="CBS DOMAIN-CONTAINING PROTEIN CBSX3, MITOCHONDRIAL"/>
    <property type="match status" value="1"/>
</dbReference>
<dbReference type="Pfam" id="PF13412">
    <property type="entry name" value="HTH_24"/>
    <property type="match status" value="1"/>
</dbReference>
<dbReference type="InterPro" id="IPR046342">
    <property type="entry name" value="CBS_dom_sf"/>
</dbReference>
<organism evidence="4 5">
    <name type="scientific">Lacticaseibacillus brantae DSM 23927</name>
    <dbReference type="NCBI Taxonomy" id="1423727"/>
    <lineage>
        <taxon>Bacteria</taxon>
        <taxon>Bacillati</taxon>
        <taxon>Bacillota</taxon>
        <taxon>Bacilli</taxon>
        <taxon>Lactobacillales</taxon>
        <taxon>Lactobacillaceae</taxon>
        <taxon>Lacticaseibacillus</taxon>
    </lineage>
</organism>
<dbReference type="InterPro" id="IPR028979">
    <property type="entry name" value="Ser_kin/Pase_Hpr-like_N_sf"/>
</dbReference>
<dbReference type="SUPFAM" id="SSF54631">
    <property type="entry name" value="CBS-domain pair"/>
    <property type="match status" value="1"/>
</dbReference>
<dbReference type="SUPFAM" id="SSF46785">
    <property type="entry name" value="Winged helix' DNA-binding domain"/>
    <property type="match status" value="1"/>
</dbReference>
<evidence type="ECO:0000313" key="4">
    <source>
        <dbReference type="EMBL" id="KRM71541.1"/>
    </source>
</evidence>
<evidence type="ECO:0000256" key="1">
    <source>
        <dbReference type="ARBA" id="ARBA00023122"/>
    </source>
</evidence>
<dbReference type="AlphaFoldDB" id="A0A0R2AXP4"/>
<dbReference type="InterPro" id="IPR000644">
    <property type="entry name" value="CBS_dom"/>
</dbReference>
<name>A0A0R2AXP4_9LACO</name>
<dbReference type="InterPro" id="IPR036388">
    <property type="entry name" value="WH-like_DNA-bd_sf"/>
</dbReference>
<accession>A0A0R2AXP4</accession>
<dbReference type="PATRIC" id="fig|1423727.3.peg.1678"/>
<sequence length="433" mass="46873">MATKHEQILNYIVKLAVGDKISVRSIARALNVSEGTAYRAIKEAENSGIVSTIARVGTIRIEQRPTNATEQLTFAGLVEILDATVLGGQAGLPKGLNKFVIGAMTEPAMLPYISPNSLMIVGNREDVQRLALNNGAAVLITGGFNTSQRIIDLAEQKALPLLKTSDDTFTVATMINRALSDQAIKQDILTVAAVYTPKTSIQTLFPTDTVADYWQRAQAVPGTLPVITADNRLVGLVNPRLLADKKPQVQIERVMQKNPPTVKPYLSVAAVGHSLQDRGLDQLPVVDDNWQLLGVVTREDVYAGLATRDHSDSGAVTFADQVAALLEPDATRQTFSFHPTPVLTHLGTLSFGVLGEVINAAATEFLQFSGHSNVLIQQYTVQAFRPIQLESNVLIQLRPLDVNLTTATLDLDIFSDGHQAAKAILTCQLLERN</sequence>
<dbReference type="SUPFAM" id="SSF75138">
    <property type="entry name" value="HprK N-terminal domain-like"/>
    <property type="match status" value="1"/>
</dbReference>
<dbReference type="Gene3D" id="3.10.580.10">
    <property type="entry name" value="CBS-domain"/>
    <property type="match status" value="1"/>
</dbReference>